<evidence type="ECO:0000256" key="2">
    <source>
        <dbReference type="ARBA" id="ARBA00022679"/>
    </source>
</evidence>
<evidence type="ECO:0000313" key="4">
    <source>
        <dbReference type="EMBL" id="CAA6808445.1"/>
    </source>
</evidence>
<gene>
    <name evidence="4" type="ORF">HELGO_WM36768</name>
</gene>
<dbReference type="EC" id="2.1.1.72" evidence="4"/>
<dbReference type="InterPro" id="IPR029063">
    <property type="entry name" value="SAM-dependent_MTases_sf"/>
</dbReference>
<proteinExistence type="predicted"/>
<evidence type="ECO:0000259" key="3">
    <source>
        <dbReference type="Pfam" id="PF01555"/>
    </source>
</evidence>
<reference evidence="4" key="1">
    <citation type="submission" date="2020-01" db="EMBL/GenBank/DDBJ databases">
        <authorList>
            <person name="Meier V. D."/>
            <person name="Meier V D."/>
        </authorList>
    </citation>
    <scope>NUCLEOTIDE SEQUENCE</scope>
    <source>
        <strain evidence="4">HLG_WM_MAG_02</strain>
    </source>
</reference>
<dbReference type="GO" id="GO:0003677">
    <property type="term" value="F:DNA binding"/>
    <property type="evidence" value="ECO:0007669"/>
    <property type="project" value="InterPro"/>
</dbReference>
<sequence>MQKNIDDNKIIFPKNINGSPMYKRHRSEVKSTLKPMSTLLGDFLNATATKELRTLLDGQYFDYPKSVELLKIIVNQSTRKDDIILDFFAGSGTAGHAVMALNQEDEGNRKYILVQLPESTDEKSEAYKAGYKKISDITKERLKRVMKKLDYKEGFKSFYLDNSNFQVFKEVKKHPNESYEAIEKMLKMSMFHENILTQGAKPLDLVYEVGLKNGFSLSAKVDEVKKEPYSFITLSEEDRMFYFSFDKKIELNILDSLPNGVKLICYEKSLTTNVKLNLRENLDLEVL</sequence>
<dbReference type="Pfam" id="PF01555">
    <property type="entry name" value="N6_N4_Mtase"/>
    <property type="match status" value="1"/>
</dbReference>
<name>A0A6S6T0T7_9BACT</name>
<organism evidence="4">
    <name type="scientific">uncultured Sulfurovum sp</name>
    <dbReference type="NCBI Taxonomy" id="269237"/>
    <lineage>
        <taxon>Bacteria</taxon>
        <taxon>Pseudomonadati</taxon>
        <taxon>Campylobacterota</taxon>
        <taxon>Epsilonproteobacteria</taxon>
        <taxon>Campylobacterales</taxon>
        <taxon>Sulfurovaceae</taxon>
        <taxon>Sulfurovum</taxon>
        <taxon>environmental samples</taxon>
    </lineage>
</organism>
<dbReference type="SUPFAM" id="SSF53335">
    <property type="entry name" value="S-adenosyl-L-methionine-dependent methyltransferases"/>
    <property type="match status" value="1"/>
</dbReference>
<evidence type="ECO:0000256" key="1">
    <source>
        <dbReference type="ARBA" id="ARBA00022603"/>
    </source>
</evidence>
<dbReference type="InterPro" id="IPR002941">
    <property type="entry name" value="DNA_methylase_N4/N6"/>
</dbReference>
<keyword evidence="2 4" id="KW-0808">Transferase</keyword>
<dbReference type="GO" id="GO:0009007">
    <property type="term" value="F:site-specific DNA-methyltransferase (adenine-specific) activity"/>
    <property type="evidence" value="ECO:0007669"/>
    <property type="project" value="UniProtKB-EC"/>
</dbReference>
<protein>
    <submittedName>
        <fullName evidence="4">Type III restriction-modification system methylation subunit (EC)</fullName>
        <ecNumber evidence="4">2.1.1.72</ecNumber>
    </submittedName>
</protein>
<accession>A0A6S6T0T7</accession>
<keyword evidence="1 4" id="KW-0489">Methyltransferase</keyword>
<dbReference type="GO" id="GO:0008170">
    <property type="term" value="F:N-methyltransferase activity"/>
    <property type="evidence" value="ECO:0007669"/>
    <property type="project" value="InterPro"/>
</dbReference>
<dbReference type="EMBL" id="CACVAZ010000051">
    <property type="protein sequence ID" value="CAA6808445.1"/>
    <property type="molecule type" value="Genomic_DNA"/>
</dbReference>
<dbReference type="Gene3D" id="3.40.50.150">
    <property type="entry name" value="Vaccinia Virus protein VP39"/>
    <property type="match status" value="1"/>
</dbReference>
<dbReference type="AlphaFoldDB" id="A0A6S6T0T7"/>
<dbReference type="GO" id="GO:0032259">
    <property type="term" value="P:methylation"/>
    <property type="evidence" value="ECO:0007669"/>
    <property type="project" value="UniProtKB-KW"/>
</dbReference>
<feature type="domain" description="DNA methylase N-4/N-6" evidence="3">
    <location>
        <begin position="37"/>
        <end position="104"/>
    </location>
</feature>